<evidence type="ECO:0000313" key="6">
    <source>
        <dbReference type="EMBL" id="KAJ8783367.1"/>
    </source>
</evidence>
<feature type="domain" description="Tr-type G" evidence="4">
    <location>
        <begin position="72"/>
        <end position="145"/>
    </location>
</feature>
<evidence type="ECO:0000313" key="5">
    <source>
        <dbReference type="EMBL" id="KAJ8779221.1"/>
    </source>
</evidence>
<dbReference type="InterPro" id="IPR050100">
    <property type="entry name" value="TRAFAC_GTPase_members"/>
</dbReference>
<keyword evidence="1" id="KW-0547">Nucleotide-binding</keyword>
<evidence type="ECO:0000256" key="2">
    <source>
        <dbReference type="ARBA" id="ARBA00023134"/>
    </source>
</evidence>
<dbReference type="AlphaFoldDB" id="A0AB34GHX7"/>
<gene>
    <name evidence="7" type="ORF">J1605_000098</name>
    <name evidence="6" type="ORF">J1605_009310</name>
    <name evidence="5" type="ORF">J1605_012857</name>
</gene>
<comment type="caution">
    <text evidence="5">The sequence shown here is derived from an EMBL/GenBank/DDBJ whole genome shotgun (WGS) entry which is preliminary data.</text>
</comment>
<dbReference type="Gene3D" id="3.40.50.300">
    <property type="entry name" value="P-loop containing nucleotide triphosphate hydrolases"/>
    <property type="match status" value="2"/>
</dbReference>
<dbReference type="InterPro" id="IPR027417">
    <property type="entry name" value="P-loop_NTPase"/>
</dbReference>
<dbReference type="GO" id="GO:0005525">
    <property type="term" value="F:GTP binding"/>
    <property type="evidence" value="ECO:0007669"/>
    <property type="project" value="UniProtKB-KW"/>
</dbReference>
<dbReference type="EMBL" id="JAIQCJ010002082">
    <property type="protein sequence ID" value="KAJ8783580.1"/>
    <property type="molecule type" value="Genomic_DNA"/>
</dbReference>
<organism evidence="5 8">
    <name type="scientific">Eschrichtius robustus</name>
    <name type="common">California gray whale</name>
    <name type="synonym">Eschrichtius gibbosus</name>
    <dbReference type="NCBI Taxonomy" id="9764"/>
    <lineage>
        <taxon>Eukaryota</taxon>
        <taxon>Metazoa</taxon>
        <taxon>Chordata</taxon>
        <taxon>Craniata</taxon>
        <taxon>Vertebrata</taxon>
        <taxon>Euteleostomi</taxon>
        <taxon>Mammalia</taxon>
        <taxon>Eutheria</taxon>
        <taxon>Laurasiatheria</taxon>
        <taxon>Artiodactyla</taxon>
        <taxon>Whippomorpha</taxon>
        <taxon>Cetacea</taxon>
        <taxon>Mysticeti</taxon>
        <taxon>Eschrichtiidae</taxon>
        <taxon>Eschrichtius</taxon>
    </lineage>
</organism>
<keyword evidence="8" id="KW-1185">Reference proteome</keyword>
<proteinExistence type="predicted"/>
<evidence type="ECO:0000313" key="8">
    <source>
        <dbReference type="Proteomes" id="UP001159641"/>
    </source>
</evidence>
<dbReference type="SUPFAM" id="SSF52540">
    <property type="entry name" value="P-loop containing nucleoside triphosphate hydrolases"/>
    <property type="match status" value="1"/>
</dbReference>
<evidence type="ECO:0000313" key="7">
    <source>
        <dbReference type="EMBL" id="KAJ8783580.1"/>
    </source>
</evidence>
<dbReference type="InterPro" id="IPR000795">
    <property type="entry name" value="T_Tr_GTP-bd_dom"/>
</dbReference>
<sequence>MGKEKTHININIIGHIDAGKSTTAVHVIYKCGRIDKRTNEKFEKEAAEMGETSFKYAWVLASVGELEAGISKNGQTHEHALLAYILVVKQLIVGVNKMDSTELLLSQRDNEEIVKEVNTYIKKIGYNPDTAAFVLVSGWNGENMLEPSTNMPLFKGTKVTHKDGSASGTTVLKSPDCGMPTNSSN</sequence>
<evidence type="ECO:0000259" key="4">
    <source>
        <dbReference type="Pfam" id="PF00009"/>
    </source>
</evidence>
<dbReference type="GO" id="GO:0003924">
    <property type="term" value="F:GTPase activity"/>
    <property type="evidence" value="ECO:0007669"/>
    <property type="project" value="InterPro"/>
</dbReference>
<reference evidence="5 8" key="1">
    <citation type="submission" date="2022-11" db="EMBL/GenBank/DDBJ databases">
        <title>Whole genome sequence of Eschrichtius robustus ER-17-0199.</title>
        <authorList>
            <person name="Bruniche-Olsen A."/>
            <person name="Black A.N."/>
            <person name="Fields C.J."/>
            <person name="Walden K."/>
            <person name="Dewoody J.A."/>
        </authorList>
    </citation>
    <scope>NUCLEOTIDE SEQUENCE [LARGE SCALE GENOMIC DNA]</scope>
    <source>
        <strain evidence="5">ER-17-0199</strain>
        <tissue evidence="5">Blubber</tissue>
    </source>
</reference>
<evidence type="ECO:0000256" key="3">
    <source>
        <dbReference type="SAM" id="MobiDB-lite"/>
    </source>
</evidence>
<feature type="domain" description="Tr-type G" evidence="4">
    <location>
        <begin position="5"/>
        <end position="46"/>
    </location>
</feature>
<dbReference type="EMBL" id="JAIQCJ010002230">
    <property type="protein sequence ID" value="KAJ8779221.1"/>
    <property type="molecule type" value="Genomic_DNA"/>
</dbReference>
<keyword evidence="2" id="KW-0342">GTP-binding</keyword>
<accession>A0AB34GHX7</accession>
<dbReference type="PANTHER" id="PTHR23115">
    <property type="entry name" value="TRANSLATION FACTOR"/>
    <property type="match status" value="1"/>
</dbReference>
<feature type="region of interest" description="Disordered" evidence="3">
    <location>
        <begin position="159"/>
        <end position="185"/>
    </location>
</feature>
<dbReference type="Pfam" id="PF00009">
    <property type="entry name" value="GTP_EFTU"/>
    <property type="match status" value="2"/>
</dbReference>
<dbReference type="Proteomes" id="UP001159641">
    <property type="component" value="Unassembled WGS sequence"/>
</dbReference>
<evidence type="ECO:0000256" key="1">
    <source>
        <dbReference type="ARBA" id="ARBA00022741"/>
    </source>
</evidence>
<protein>
    <recommendedName>
        <fullName evidence="4">Tr-type G domain-containing protein</fullName>
    </recommendedName>
</protein>
<name>A0AB34GHX7_ESCRO</name>
<dbReference type="EMBL" id="JAIQCJ010002086">
    <property type="protein sequence ID" value="KAJ8783367.1"/>
    <property type="molecule type" value="Genomic_DNA"/>
</dbReference>